<keyword evidence="3" id="KW-1185">Reference proteome</keyword>
<gene>
    <name evidence="2" type="ORF">CALCODRAFT_245394</name>
</gene>
<feature type="compositionally biased region" description="Polar residues" evidence="1">
    <location>
        <begin position="133"/>
        <end position="147"/>
    </location>
</feature>
<evidence type="ECO:0000313" key="2">
    <source>
        <dbReference type="EMBL" id="KZT62266.1"/>
    </source>
</evidence>
<dbReference type="Proteomes" id="UP000076842">
    <property type="component" value="Unassembled WGS sequence"/>
</dbReference>
<feature type="region of interest" description="Disordered" evidence="1">
    <location>
        <begin position="129"/>
        <end position="170"/>
    </location>
</feature>
<name>A0A165JTW1_9BASI</name>
<reference evidence="2 3" key="1">
    <citation type="journal article" date="2016" name="Mol. Biol. Evol.">
        <title>Comparative Genomics of Early-Diverging Mushroom-Forming Fungi Provides Insights into the Origins of Lignocellulose Decay Capabilities.</title>
        <authorList>
            <person name="Nagy L.G."/>
            <person name="Riley R."/>
            <person name="Tritt A."/>
            <person name="Adam C."/>
            <person name="Daum C."/>
            <person name="Floudas D."/>
            <person name="Sun H."/>
            <person name="Yadav J.S."/>
            <person name="Pangilinan J."/>
            <person name="Larsson K.H."/>
            <person name="Matsuura K."/>
            <person name="Barry K."/>
            <person name="Labutti K."/>
            <person name="Kuo R."/>
            <person name="Ohm R.A."/>
            <person name="Bhattacharya S.S."/>
            <person name="Shirouzu T."/>
            <person name="Yoshinaga Y."/>
            <person name="Martin F.M."/>
            <person name="Grigoriev I.V."/>
            <person name="Hibbett D.S."/>
        </authorList>
    </citation>
    <scope>NUCLEOTIDE SEQUENCE [LARGE SCALE GENOMIC DNA]</scope>
    <source>
        <strain evidence="2 3">HHB12733</strain>
    </source>
</reference>
<dbReference type="EMBL" id="KV423917">
    <property type="protein sequence ID" value="KZT62266.1"/>
    <property type="molecule type" value="Genomic_DNA"/>
</dbReference>
<evidence type="ECO:0000313" key="3">
    <source>
        <dbReference type="Proteomes" id="UP000076842"/>
    </source>
</evidence>
<protein>
    <submittedName>
        <fullName evidence="2">Uncharacterized protein</fullName>
    </submittedName>
</protein>
<dbReference type="AlphaFoldDB" id="A0A165JTW1"/>
<accession>A0A165JTW1</accession>
<sequence length="170" mass="18815">MTRAHNVSPHCASVGLTSVLHCGPQPSRASLPVFSSPSCSSLPFSPSSHPHARLPPRSIVTAPSPDSLGGHLFSITFARCRSHVHRDKTHFFLFLFLQRSTSSITVETSSFVAFYWRTLLNDRCRSPPLHPSHLQQSSQRTSFSYDATPSPVARDPREAYVCEARSRRGS</sequence>
<feature type="compositionally biased region" description="Basic and acidic residues" evidence="1">
    <location>
        <begin position="154"/>
        <end position="170"/>
    </location>
</feature>
<organism evidence="2 3">
    <name type="scientific">Calocera cornea HHB12733</name>
    <dbReference type="NCBI Taxonomy" id="1353952"/>
    <lineage>
        <taxon>Eukaryota</taxon>
        <taxon>Fungi</taxon>
        <taxon>Dikarya</taxon>
        <taxon>Basidiomycota</taxon>
        <taxon>Agaricomycotina</taxon>
        <taxon>Dacrymycetes</taxon>
        <taxon>Dacrymycetales</taxon>
        <taxon>Dacrymycetaceae</taxon>
        <taxon>Calocera</taxon>
    </lineage>
</organism>
<evidence type="ECO:0000256" key="1">
    <source>
        <dbReference type="SAM" id="MobiDB-lite"/>
    </source>
</evidence>
<proteinExistence type="predicted"/>
<dbReference type="InParanoid" id="A0A165JTW1"/>